<reference evidence="2 3" key="1">
    <citation type="submission" date="2020-03" db="EMBL/GenBank/DDBJ databases">
        <title>Whole genome shotgun sequence of Phytohabitans rumicis NBRC 108638.</title>
        <authorList>
            <person name="Komaki H."/>
            <person name="Tamura T."/>
        </authorList>
    </citation>
    <scope>NUCLEOTIDE SEQUENCE [LARGE SCALE GENOMIC DNA]</scope>
    <source>
        <strain evidence="2 3">NBRC 108638</strain>
    </source>
</reference>
<dbReference type="EMBL" id="BLPG01000001">
    <property type="protein sequence ID" value="GFJ86902.1"/>
    <property type="molecule type" value="Genomic_DNA"/>
</dbReference>
<sequence length="437" mass="47124">MTRENDRYAVRPGRACDATELARLHASVQLQAATGGQPHPGIAAWVEDLLAGHPSVVPEDFLVAEEAATGRPVASLVGLRQDWHLGGVRLPVAQIELVGTAPEHRGNQLTERLFAALHQRYAASGVPVQIIEGIPYFYRRLGYDYALANDGAPTVPATALPTSSGGSLTVRPATVADADALAGIDRRLADGDALVCPRDADVWRYEIAGRRPADIARRAVAVLVHDTELQGYLVHTPRPSPAGELTVVAAACTRPADWSQAAAAMHAYLGHTGRGCETSAGQPFAAVRLLLDPNHPLARLGPPGVPRRPRGWYVRTGDPVDLLARLQPLLRARWQAADLRWPEPTLTIDTYGRAARLEFTDGELTAVTAVRGTVSPSTDPHTHAAVPPGALLHLTLGHRALPEVLDSWPDCLLRDRRTEHFLTAAFPHVPVRVWPLN</sequence>
<comment type="caution">
    <text evidence="2">The sequence shown here is derived from an EMBL/GenBank/DDBJ whole genome shotgun (WGS) entry which is preliminary data.</text>
</comment>
<dbReference type="Proteomes" id="UP000482960">
    <property type="component" value="Unassembled WGS sequence"/>
</dbReference>
<dbReference type="Pfam" id="PF13527">
    <property type="entry name" value="Acetyltransf_9"/>
    <property type="match status" value="1"/>
</dbReference>
<dbReference type="GO" id="GO:0030649">
    <property type="term" value="P:aminoglycoside antibiotic catabolic process"/>
    <property type="evidence" value="ECO:0007669"/>
    <property type="project" value="TreeGrafter"/>
</dbReference>
<dbReference type="PANTHER" id="PTHR37817">
    <property type="entry name" value="N-ACETYLTRANSFERASE EIS"/>
    <property type="match status" value="1"/>
</dbReference>
<reference evidence="2 3" key="2">
    <citation type="submission" date="2020-03" db="EMBL/GenBank/DDBJ databases">
        <authorList>
            <person name="Ichikawa N."/>
            <person name="Kimura A."/>
            <person name="Kitahashi Y."/>
            <person name="Uohara A."/>
        </authorList>
    </citation>
    <scope>NUCLEOTIDE SEQUENCE [LARGE SCALE GENOMIC DNA]</scope>
    <source>
        <strain evidence="2 3">NBRC 108638</strain>
    </source>
</reference>
<evidence type="ECO:0000313" key="2">
    <source>
        <dbReference type="EMBL" id="GFJ86902.1"/>
    </source>
</evidence>
<accession>A0A6V8KP19</accession>
<dbReference type="InterPro" id="IPR016181">
    <property type="entry name" value="Acyl_CoA_acyltransferase"/>
</dbReference>
<evidence type="ECO:0000259" key="1">
    <source>
        <dbReference type="PROSITE" id="PS51186"/>
    </source>
</evidence>
<organism evidence="2 3">
    <name type="scientific">Phytohabitans rumicis</name>
    <dbReference type="NCBI Taxonomy" id="1076125"/>
    <lineage>
        <taxon>Bacteria</taxon>
        <taxon>Bacillati</taxon>
        <taxon>Actinomycetota</taxon>
        <taxon>Actinomycetes</taxon>
        <taxon>Micromonosporales</taxon>
        <taxon>Micromonosporaceae</taxon>
    </lineage>
</organism>
<dbReference type="SUPFAM" id="SSF55729">
    <property type="entry name" value="Acyl-CoA N-acyltransferases (Nat)"/>
    <property type="match status" value="1"/>
</dbReference>
<keyword evidence="3" id="KW-1185">Reference proteome</keyword>
<dbReference type="Gene3D" id="3.40.630.30">
    <property type="match status" value="2"/>
</dbReference>
<proteinExistence type="predicted"/>
<protein>
    <recommendedName>
        <fullName evidence="1">N-acetyltransferase domain-containing protein</fullName>
    </recommendedName>
</protein>
<dbReference type="RefSeq" id="WP_173073619.1">
    <property type="nucleotide sequence ID" value="NZ_BAABJB010000026.1"/>
</dbReference>
<gene>
    <name evidence="2" type="ORF">Prum_005440</name>
</gene>
<dbReference type="PROSITE" id="PS51186">
    <property type="entry name" value="GNAT"/>
    <property type="match status" value="1"/>
</dbReference>
<feature type="domain" description="N-acetyltransferase" evidence="1">
    <location>
        <begin position="8"/>
        <end position="161"/>
    </location>
</feature>
<name>A0A6V8KP19_9ACTN</name>
<dbReference type="GO" id="GO:0034069">
    <property type="term" value="F:aminoglycoside N-acetyltransferase activity"/>
    <property type="evidence" value="ECO:0007669"/>
    <property type="project" value="TreeGrafter"/>
</dbReference>
<evidence type="ECO:0000313" key="3">
    <source>
        <dbReference type="Proteomes" id="UP000482960"/>
    </source>
</evidence>
<dbReference type="InterPro" id="IPR051554">
    <property type="entry name" value="Acetyltransferase_Eis"/>
</dbReference>
<dbReference type="AlphaFoldDB" id="A0A6V8KP19"/>
<dbReference type="InterPro" id="IPR000182">
    <property type="entry name" value="GNAT_dom"/>
</dbReference>
<dbReference type="PANTHER" id="PTHR37817:SF1">
    <property type="entry name" value="N-ACETYLTRANSFERASE EIS"/>
    <property type="match status" value="1"/>
</dbReference>